<dbReference type="Proteomes" id="UP000228755">
    <property type="component" value="Unassembled WGS sequence"/>
</dbReference>
<dbReference type="OrthoDB" id="9779267at2"/>
<keyword evidence="2" id="KW-1185">Reference proteome</keyword>
<dbReference type="InterPro" id="IPR017850">
    <property type="entry name" value="Alkaline_phosphatase_core_sf"/>
</dbReference>
<dbReference type="InterPro" id="IPR002591">
    <property type="entry name" value="Phosphodiest/P_Trfase"/>
</dbReference>
<dbReference type="Gene3D" id="3.40.720.10">
    <property type="entry name" value="Alkaline Phosphatase, subunit A"/>
    <property type="match status" value="1"/>
</dbReference>
<dbReference type="PANTHER" id="PTHR10151">
    <property type="entry name" value="ECTONUCLEOTIDE PYROPHOSPHATASE/PHOSPHODIESTERASE"/>
    <property type="match status" value="1"/>
</dbReference>
<dbReference type="GO" id="GO:0016787">
    <property type="term" value="F:hydrolase activity"/>
    <property type="evidence" value="ECO:0007669"/>
    <property type="project" value="UniProtKB-ARBA"/>
</dbReference>
<organism evidence="1 2">
    <name type="scientific">Bifidobacterium scaligerum</name>
    <dbReference type="NCBI Taxonomy" id="2052656"/>
    <lineage>
        <taxon>Bacteria</taxon>
        <taxon>Bacillati</taxon>
        <taxon>Actinomycetota</taxon>
        <taxon>Actinomycetes</taxon>
        <taxon>Bifidobacteriales</taxon>
        <taxon>Bifidobacteriaceae</taxon>
        <taxon>Bifidobacterium</taxon>
    </lineage>
</organism>
<dbReference type="RefSeq" id="WP_100495865.1">
    <property type="nucleotide sequence ID" value="NZ_PGLQ01000001.1"/>
</dbReference>
<accession>A0A2M9HTH5</accession>
<evidence type="ECO:0000313" key="1">
    <source>
        <dbReference type="EMBL" id="PJM80099.1"/>
    </source>
</evidence>
<dbReference type="EMBL" id="PGLQ01000001">
    <property type="protein sequence ID" value="PJM80099.1"/>
    <property type="molecule type" value="Genomic_DNA"/>
</dbReference>
<reference evidence="1 2" key="1">
    <citation type="submission" date="2017-11" db="EMBL/GenBank/DDBJ databases">
        <title>Draft genome sequences of strains TRE 1, TRE D, TRE H and TRI 7, isolated from tamarins, belonging to four potential novel Bifidobacterium species.</title>
        <authorList>
            <person name="Mattarelli P."/>
            <person name="Modesto M."/>
            <person name="Bonetti A."/>
            <person name="Puglisi E."/>
            <person name="Morelli L."/>
        </authorList>
    </citation>
    <scope>NUCLEOTIDE SEQUENCE [LARGE SCALE GENOMIC DNA]</scope>
    <source>
        <strain evidence="2">TRED</strain>
    </source>
</reference>
<name>A0A2M9HTH5_9BIFI</name>
<evidence type="ECO:0000313" key="2">
    <source>
        <dbReference type="Proteomes" id="UP000228755"/>
    </source>
</evidence>
<proteinExistence type="predicted"/>
<sequence>MTVETPDMDELLRLVPTAAYGDAVCANGTSAGKHGGRGGALHLSAVLPALSSAIGHPIATKVHADPKACQDALGFPDVKSAIIVLVDGLGYWNLAMRLGHAPYLRSLMNDRVNQRPISTCAPSTTVAAMAAFGTGTCPGLTAMAGYTQLEPERHTLIQLIQFKDALAPKPANPHIPVPAMIDPHELQRERTVFESLAACGVRVTSSGLPKFAGSPLTEAALRGTDYQANVTPRDRVLAAARAAREPGLTYLYVRDADKVGHNYGWNSEHWVAAFEHIDAQLALLRRSAPTGTLIVIVADHGMVQTDPSQRIDIAEEPQLQQGVGLVGGEPRSLMLYAEQDTDPSDIAARWHHRLGDIALVRTREQAIADGLFGPVADRVKPMLGDVIVQAADAVTLVDSRTQSDKATHLPSVHGSQTMLEMDIPCLIDMA</sequence>
<comment type="caution">
    <text evidence="1">The sequence shown here is derived from an EMBL/GenBank/DDBJ whole genome shotgun (WGS) entry which is preliminary data.</text>
</comment>
<dbReference type="PANTHER" id="PTHR10151:SF120">
    <property type="entry name" value="BIS(5'-ADENOSYL)-TRIPHOSPHATASE"/>
    <property type="match status" value="1"/>
</dbReference>
<dbReference type="AlphaFoldDB" id="A0A2M9HTH5"/>
<protein>
    <submittedName>
        <fullName evidence="1">Nucleotide pyrophosphatase</fullName>
    </submittedName>
</protein>
<dbReference type="SUPFAM" id="SSF53649">
    <property type="entry name" value="Alkaline phosphatase-like"/>
    <property type="match status" value="1"/>
</dbReference>
<dbReference type="Pfam" id="PF01663">
    <property type="entry name" value="Phosphodiest"/>
    <property type="match status" value="1"/>
</dbReference>
<gene>
    <name evidence="1" type="ORF">CUU80_02980</name>
</gene>